<dbReference type="Gene3D" id="1.20.1250.20">
    <property type="entry name" value="MFS general substrate transporter like domains"/>
    <property type="match status" value="2"/>
</dbReference>
<dbReference type="PANTHER" id="PTHR23514:SF13">
    <property type="entry name" value="INNER MEMBRANE PROTEIN YBJJ"/>
    <property type="match status" value="1"/>
</dbReference>
<keyword evidence="3 5" id="KW-1133">Transmembrane helix</keyword>
<sequence length="388" mass="39332">MQAWVFPGLLLGRRAALSGCFLAAGLGIGTWGANLPALGRRASMSEGDIGIVLLCFAAGAVLAMTNAARVMMRFGAGRSAATAAALFGLGIIAVTQAADMVSAALIAVLLGISFGALDVTMNSEAASLERHAARPVMASLHAIFSLGTLASSMSYAAIVAAGGRDVLCLVLAGTAIVAIALLSWRGLPPEGSPGKSGADAKITGTSVALARVLLLGGIAFLAFFAEGAILDWIAIYVVRVVGAGESAGAMVYAVFACAMTFGRLIGDRAKMRLGALRLFRIGTLMVAFGFTLILLLPVLPVILIAIIFCGLGVANLIPLIFSEAGRFGAGDGGKAMSRVMTMGYAGILIGPALIGFVAEFASLPAGLWLVVLALMVTMSGGRLLRGAG</sequence>
<feature type="transmembrane region" description="Helical" evidence="5">
    <location>
        <begin position="208"/>
        <end position="235"/>
    </location>
</feature>
<dbReference type="EMBL" id="JAESVP010000005">
    <property type="protein sequence ID" value="MBL4928761.1"/>
    <property type="molecule type" value="Genomic_DNA"/>
</dbReference>
<evidence type="ECO:0000259" key="6">
    <source>
        <dbReference type="PROSITE" id="PS50850"/>
    </source>
</evidence>
<keyword evidence="8" id="KW-1185">Reference proteome</keyword>
<evidence type="ECO:0000313" key="7">
    <source>
        <dbReference type="EMBL" id="MBL4928761.1"/>
    </source>
</evidence>
<comment type="subcellular location">
    <subcellularLocation>
        <location evidence="1">Membrane</location>
        <topology evidence="1">Multi-pass membrane protein</topology>
    </subcellularLocation>
</comment>
<dbReference type="InterPro" id="IPR011701">
    <property type="entry name" value="MFS"/>
</dbReference>
<dbReference type="PANTHER" id="PTHR23514">
    <property type="entry name" value="BYPASS OF STOP CODON PROTEIN 6"/>
    <property type="match status" value="1"/>
</dbReference>
<feature type="transmembrane region" description="Helical" evidence="5">
    <location>
        <begin position="278"/>
        <end position="296"/>
    </location>
</feature>
<evidence type="ECO:0000256" key="1">
    <source>
        <dbReference type="ARBA" id="ARBA00004141"/>
    </source>
</evidence>
<feature type="transmembrane region" description="Helical" evidence="5">
    <location>
        <begin position="47"/>
        <end position="68"/>
    </location>
</feature>
<feature type="transmembrane region" description="Helical" evidence="5">
    <location>
        <begin position="142"/>
        <end position="163"/>
    </location>
</feature>
<dbReference type="Pfam" id="PF07690">
    <property type="entry name" value="MFS_1"/>
    <property type="match status" value="1"/>
</dbReference>
<feature type="transmembrane region" description="Helical" evidence="5">
    <location>
        <begin position="342"/>
        <end position="361"/>
    </location>
</feature>
<evidence type="ECO:0000256" key="4">
    <source>
        <dbReference type="ARBA" id="ARBA00023136"/>
    </source>
</evidence>
<dbReference type="InterPro" id="IPR020846">
    <property type="entry name" value="MFS_dom"/>
</dbReference>
<evidence type="ECO:0000256" key="2">
    <source>
        <dbReference type="ARBA" id="ARBA00022692"/>
    </source>
</evidence>
<dbReference type="InterPro" id="IPR051788">
    <property type="entry name" value="MFS_Transporter"/>
</dbReference>
<feature type="transmembrane region" description="Helical" evidence="5">
    <location>
        <begin position="247"/>
        <end position="266"/>
    </location>
</feature>
<evidence type="ECO:0000256" key="3">
    <source>
        <dbReference type="ARBA" id="ARBA00022989"/>
    </source>
</evidence>
<keyword evidence="2 5" id="KW-0812">Transmembrane</keyword>
<dbReference type="InterPro" id="IPR036259">
    <property type="entry name" value="MFS_trans_sf"/>
</dbReference>
<proteinExistence type="predicted"/>
<dbReference type="GO" id="GO:0016020">
    <property type="term" value="C:membrane"/>
    <property type="evidence" value="ECO:0007669"/>
    <property type="project" value="UniProtKB-SubCell"/>
</dbReference>
<accession>A0A8J7ST02</accession>
<reference evidence="7" key="1">
    <citation type="submission" date="2021-01" db="EMBL/GenBank/DDBJ databases">
        <title>Genome seq and assembly of Tabrizicola sp. KVB23.</title>
        <authorList>
            <person name="Chhetri G."/>
        </authorList>
    </citation>
    <scope>NUCLEOTIDE SEQUENCE</scope>
    <source>
        <strain evidence="7">KVB23</strain>
    </source>
</reference>
<feature type="transmembrane region" description="Helical" evidence="5">
    <location>
        <begin position="367"/>
        <end position="384"/>
    </location>
</feature>
<dbReference type="GO" id="GO:0022857">
    <property type="term" value="F:transmembrane transporter activity"/>
    <property type="evidence" value="ECO:0007669"/>
    <property type="project" value="InterPro"/>
</dbReference>
<dbReference type="Proteomes" id="UP000619033">
    <property type="component" value="Unassembled WGS sequence"/>
</dbReference>
<feature type="transmembrane region" description="Helical" evidence="5">
    <location>
        <begin position="104"/>
        <end position="121"/>
    </location>
</feature>
<dbReference type="SUPFAM" id="SSF103473">
    <property type="entry name" value="MFS general substrate transporter"/>
    <property type="match status" value="1"/>
</dbReference>
<gene>
    <name evidence="7" type="ORF">JI744_11655</name>
</gene>
<dbReference type="PROSITE" id="PS50850">
    <property type="entry name" value="MFS"/>
    <property type="match status" value="1"/>
</dbReference>
<feature type="transmembrane region" description="Helical" evidence="5">
    <location>
        <begin position="302"/>
        <end position="321"/>
    </location>
</feature>
<evidence type="ECO:0000256" key="5">
    <source>
        <dbReference type="SAM" id="Phobius"/>
    </source>
</evidence>
<organism evidence="7 8">
    <name type="scientific">Fuscibacter oryzae</name>
    <dbReference type="NCBI Taxonomy" id="2803939"/>
    <lineage>
        <taxon>Bacteria</taxon>
        <taxon>Pseudomonadati</taxon>
        <taxon>Pseudomonadota</taxon>
        <taxon>Alphaproteobacteria</taxon>
        <taxon>Rhodobacterales</taxon>
        <taxon>Paracoccaceae</taxon>
        <taxon>Fuscibacter</taxon>
    </lineage>
</organism>
<evidence type="ECO:0000313" key="8">
    <source>
        <dbReference type="Proteomes" id="UP000619033"/>
    </source>
</evidence>
<dbReference type="CDD" id="cd17393">
    <property type="entry name" value="MFS_MosC_like"/>
    <property type="match status" value="1"/>
</dbReference>
<feature type="domain" description="Major facilitator superfamily (MFS) profile" evidence="6">
    <location>
        <begin position="13"/>
        <end position="388"/>
    </location>
</feature>
<feature type="transmembrane region" description="Helical" evidence="5">
    <location>
        <begin position="80"/>
        <end position="98"/>
    </location>
</feature>
<keyword evidence="4 5" id="KW-0472">Membrane</keyword>
<protein>
    <submittedName>
        <fullName evidence="7">MFS transporter</fullName>
    </submittedName>
</protein>
<dbReference type="AlphaFoldDB" id="A0A8J7ST02"/>
<feature type="transmembrane region" description="Helical" evidence="5">
    <location>
        <begin position="169"/>
        <end position="187"/>
    </location>
</feature>
<comment type="caution">
    <text evidence="7">The sequence shown here is derived from an EMBL/GenBank/DDBJ whole genome shotgun (WGS) entry which is preliminary data.</text>
</comment>
<name>A0A8J7ST02_9RHOB</name>